<protein>
    <submittedName>
        <fullName evidence="2">Uncharacterized protein</fullName>
    </submittedName>
</protein>
<proteinExistence type="predicted"/>
<comment type="caution">
    <text evidence="2">The sequence shown here is derived from an EMBL/GenBank/DDBJ whole genome shotgun (WGS) entry which is preliminary data.</text>
</comment>
<feature type="compositionally biased region" description="Basic and acidic residues" evidence="1">
    <location>
        <begin position="1"/>
        <end position="12"/>
    </location>
</feature>
<dbReference type="AlphaFoldDB" id="A0AA35T7P9"/>
<feature type="region of interest" description="Disordered" evidence="1">
    <location>
        <begin position="127"/>
        <end position="151"/>
    </location>
</feature>
<name>A0AA35T7P9_GEOBA</name>
<accession>A0AA35T7P9</accession>
<gene>
    <name evidence="2" type="ORF">GBAR_LOCUS23511</name>
</gene>
<feature type="compositionally biased region" description="Low complexity" evidence="1">
    <location>
        <begin position="131"/>
        <end position="145"/>
    </location>
</feature>
<organism evidence="2 3">
    <name type="scientific">Geodia barretti</name>
    <name type="common">Barrett's horny sponge</name>
    <dbReference type="NCBI Taxonomy" id="519541"/>
    <lineage>
        <taxon>Eukaryota</taxon>
        <taxon>Metazoa</taxon>
        <taxon>Porifera</taxon>
        <taxon>Demospongiae</taxon>
        <taxon>Heteroscleromorpha</taxon>
        <taxon>Tetractinellida</taxon>
        <taxon>Astrophorina</taxon>
        <taxon>Geodiidae</taxon>
        <taxon>Geodia</taxon>
    </lineage>
</organism>
<evidence type="ECO:0000313" key="2">
    <source>
        <dbReference type="EMBL" id="CAI8042307.1"/>
    </source>
</evidence>
<dbReference type="EMBL" id="CASHTH010003255">
    <property type="protein sequence ID" value="CAI8042307.1"/>
    <property type="molecule type" value="Genomic_DNA"/>
</dbReference>
<sequence length="151" mass="17473">MEDAMSDEKMESRPPSSMTDEEFDAWWPFDDDDLDEFERDIEESLQGYDVLPDPNWEENRRRVQEMARRTRVNKHPGRITEAERQKLPPGLLAYWRGEAATPYDDPTGWDEFRKTLIPSDDLWRLVPIDTSADAGQQAQPDAGPSSFDNPA</sequence>
<evidence type="ECO:0000256" key="1">
    <source>
        <dbReference type="SAM" id="MobiDB-lite"/>
    </source>
</evidence>
<evidence type="ECO:0000313" key="3">
    <source>
        <dbReference type="Proteomes" id="UP001174909"/>
    </source>
</evidence>
<feature type="region of interest" description="Disordered" evidence="1">
    <location>
        <begin position="1"/>
        <end position="25"/>
    </location>
</feature>
<keyword evidence="3" id="KW-1185">Reference proteome</keyword>
<dbReference type="Proteomes" id="UP001174909">
    <property type="component" value="Unassembled WGS sequence"/>
</dbReference>
<reference evidence="2" key="1">
    <citation type="submission" date="2023-03" db="EMBL/GenBank/DDBJ databases">
        <authorList>
            <person name="Steffen K."/>
            <person name="Cardenas P."/>
        </authorList>
    </citation>
    <scope>NUCLEOTIDE SEQUENCE</scope>
</reference>